<feature type="compositionally biased region" description="Low complexity" evidence="1">
    <location>
        <begin position="134"/>
        <end position="145"/>
    </location>
</feature>
<evidence type="ECO:0000313" key="3">
    <source>
        <dbReference type="Proteomes" id="UP001160483"/>
    </source>
</evidence>
<proteinExistence type="predicted"/>
<dbReference type="AlphaFoldDB" id="A0AAU9L7V5"/>
<feature type="compositionally biased region" description="Basic and acidic residues" evidence="1">
    <location>
        <begin position="109"/>
        <end position="132"/>
    </location>
</feature>
<feature type="region of interest" description="Disordered" evidence="1">
    <location>
        <begin position="60"/>
        <end position="145"/>
    </location>
</feature>
<evidence type="ECO:0000256" key="1">
    <source>
        <dbReference type="SAM" id="MobiDB-lite"/>
    </source>
</evidence>
<reference evidence="2" key="1">
    <citation type="submission" date="2021-11" db="EMBL/GenBank/DDBJ databases">
        <authorList>
            <person name="Islam A."/>
            <person name="Islam S."/>
            <person name="Flora M.S."/>
            <person name="Rahman M."/>
            <person name="Ziaur R.M."/>
            <person name="Epstein J.H."/>
            <person name="Hassan M."/>
            <person name="Klassen M."/>
            <person name="Woodard K."/>
            <person name="Webb A."/>
            <person name="Webby R.J."/>
            <person name="El Zowalaty M.E."/>
        </authorList>
    </citation>
    <scope>NUCLEOTIDE SEQUENCE</scope>
    <source>
        <strain evidence="2">Pbs3</strain>
    </source>
</reference>
<feature type="compositionally biased region" description="Acidic residues" evidence="1">
    <location>
        <begin position="78"/>
        <end position="108"/>
    </location>
</feature>
<name>A0AAU9L7V5_9STRA</name>
<dbReference type="Proteomes" id="UP001160483">
    <property type="component" value="Unassembled WGS sequence"/>
</dbReference>
<organism evidence="2 3">
    <name type="scientific">Peronospora belbahrii</name>
    <dbReference type="NCBI Taxonomy" id="622444"/>
    <lineage>
        <taxon>Eukaryota</taxon>
        <taxon>Sar</taxon>
        <taxon>Stramenopiles</taxon>
        <taxon>Oomycota</taxon>
        <taxon>Peronosporomycetes</taxon>
        <taxon>Peronosporales</taxon>
        <taxon>Peronosporaceae</taxon>
        <taxon>Peronospora</taxon>
    </lineage>
</organism>
<gene>
    <name evidence="2" type="ORF">PBS003_LOCUS7315</name>
</gene>
<sequence>MPSNSNGLNGYVEETAYDKRSLRGRYYGMFGDQTGSHLQERDHRWHPLQDLVGSIDHAQESMHTHNRHGHRQDHDHESDDEYDFGDNNNDDDDNDDDDDDDDDDDKDDGNEKDADEKDHDDDAKDDIKDSNDRSNQSASDQNAQSSVLTKLDGINIGNTITIVNIGTAVQQAGNNGSRDNELNDNTLALNDSGGASVIFAGAQAFCGSIGCNSSQRPLSTDNNSSYMSLSTMPSVAGSNVTKDDDVRCKIPAMSNESNTAAKWLAKWLLLVAVFIELRRF</sequence>
<dbReference type="EMBL" id="CAKKTJ010000325">
    <property type="protein sequence ID" value="CAH0480699.1"/>
    <property type="molecule type" value="Genomic_DNA"/>
</dbReference>
<comment type="caution">
    <text evidence="2">The sequence shown here is derived from an EMBL/GenBank/DDBJ whole genome shotgun (WGS) entry which is preliminary data.</text>
</comment>
<evidence type="ECO:0000313" key="2">
    <source>
        <dbReference type="EMBL" id="CAH0480699.1"/>
    </source>
</evidence>
<protein>
    <submittedName>
        <fullName evidence="2">Uncharacterized protein</fullName>
    </submittedName>
</protein>
<accession>A0AAU9L7V5</accession>